<dbReference type="Proteomes" id="UP000019804">
    <property type="component" value="Unassembled WGS sequence"/>
</dbReference>
<evidence type="ECO:0000256" key="1">
    <source>
        <dbReference type="SAM" id="SignalP"/>
    </source>
</evidence>
<dbReference type="AlphaFoldDB" id="A0A017S6Q9"/>
<accession>A0A017S6Q9</accession>
<dbReference type="Pfam" id="PF22974">
    <property type="entry name" value="DUF7029"/>
    <property type="match status" value="1"/>
</dbReference>
<dbReference type="InterPro" id="IPR055647">
    <property type="entry name" value="DUF7223"/>
</dbReference>
<dbReference type="InterPro" id="IPR054293">
    <property type="entry name" value="DUF7029"/>
</dbReference>
<keyword evidence="1" id="KW-0732">Signal</keyword>
<keyword evidence="5" id="KW-1185">Reference proteome</keyword>
<reference evidence="5" key="1">
    <citation type="journal article" date="2014" name="Nat. Commun.">
        <title>Genomic adaptations of the halophilic Dead Sea filamentous fungus Eurotium rubrum.</title>
        <authorList>
            <person name="Kis-Papo T."/>
            <person name="Weig A.R."/>
            <person name="Riley R."/>
            <person name="Persoh D."/>
            <person name="Salamov A."/>
            <person name="Sun H."/>
            <person name="Lipzen A."/>
            <person name="Wasser S.P."/>
            <person name="Rambold G."/>
            <person name="Grigoriev I.V."/>
            <person name="Nevo E."/>
        </authorList>
    </citation>
    <scope>NUCLEOTIDE SEQUENCE [LARGE SCALE GENOMIC DNA]</scope>
    <source>
        <strain evidence="5">CBS 135680</strain>
    </source>
</reference>
<feature type="domain" description="DUF7223" evidence="3">
    <location>
        <begin position="356"/>
        <end position="489"/>
    </location>
</feature>
<proteinExistence type="predicted"/>
<sequence>MKFLAASLAVLAGSASAARQSNPGHRTLFPAHPPGHDASHLDHLVPGLQQALHYREDGKTEHDVSSFGHILSTFNYPTVLLDHSSHVEKVACRPNGLDVCFTSEEAKRHAEEKWKENHGPLLFGTNHAGCGDYDTGMRAFWKVSSISFGSPKLKNRCAHVNATELPLEDAMDEFEMDFGHYEEALQQRDQRAAQRNSLRRRDAAIAEDDTVDITDDPDKLASFFEEPITETYPDVPEATPAEYNGTVTPIDKRAMLQERGFWDWVSNAVKTVTNAVVSAAETVAKVVKKVVEVVIDAGREIGKFIQDPLGYEWSLGTSVERSFNLGGSGTTSVPTSSGLFGEGSGLVIASSGVIPANISCENCYARGEVSFSGRVAASIKDGLKEGYLQAGAGWDSRLALAMTLQGQYKLEAFKKELLAYNPTPLQIPGFLSIGPQISVSAVIDIYFQAEADILIGAKFEITPGKARLDFLDGSKTGVTGFEPKFTPIAKFRGDPKLGVTLDFGLPLALEFGVDVLNGKWKKTVGLVDQPSFLVNAKAGEDESCKGITLGLAVQNYIYISLELLGLYDHAIATQTLWEKPLGCVGEETTSKDLKRRALEARDDGDEDEDIKDPKIAVDDKFSNGSISTKPPKIDHVPVDVDTVEPVTKFSYDNIITDVNRTVVLFAGKEDRLYLAPYGDPDSAAGSPFASRPDASDVVIIGDIYGGYLNYNPREMEATGVSNLRSSRLTDVPVGSKFITLAEVHTSELEDSPAMYVGAIEDRFYSLATCSVIDMGTRMYVVDAKRDGLKDLNNNDLADSVVGGDVRGCQYVYLTSNRKGLKLAE</sequence>
<organism evidence="4 5">
    <name type="scientific">Aspergillus ruber (strain CBS 135680)</name>
    <dbReference type="NCBI Taxonomy" id="1388766"/>
    <lineage>
        <taxon>Eukaryota</taxon>
        <taxon>Fungi</taxon>
        <taxon>Dikarya</taxon>
        <taxon>Ascomycota</taxon>
        <taxon>Pezizomycotina</taxon>
        <taxon>Eurotiomycetes</taxon>
        <taxon>Eurotiomycetidae</taxon>
        <taxon>Eurotiales</taxon>
        <taxon>Aspergillaceae</taxon>
        <taxon>Aspergillus</taxon>
        <taxon>Aspergillus subgen. Aspergillus</taxon>
    </lineage>
</organism>
<evidence type="ECO:0000313" key="4">
    <source>
        <dbReference type="EMBL" id="EYE91855.1"/>
    </source>
</evidence>
<dbReference type="EMBL" id="KK088441">
    <property type="protein sequence ID" value="EYE91855.1"/>
    <property type="molecule type" value="Genomic_DNA"/>
</dbReference>
<feature type="chain" id="PRO_5001498832" evidence="1">
    <location>
        <begin position="18"/>
        <end position="824"/>
    </location>
</feature>
<evidence type="ECO:0000259" key="2">
    <source>
        <dbReference type="Pfam" id="PF22974"/>
    </source>
</evidence>
<protein>
    <submittedName>
        <fullName evidence="4">Uncharacterized protein</fullName>
    </submittedName>
</protein>
<dbReference type="GeneID" id="63700688"/>
<evidence type="ECO:0000259" key="3">
    <source>
        <dbReference type="Pfam" id="PF23865"/>
    </source>
</evidence>
<name>A0A017S6Q9_ASPRC</name>
<dbReference type="STRING" id="1388766.A0A017S6Q9"/>
<evidence type="ECO:0000313" key="5">
    <source>
        <dbReference type="Proteomes" id="UP000019804"/>
    </source>
</evidence>
<dbReference type="RefSeq" id="XP_040635545.1">
    <property type="nucleotide sequence ID" value="XM_040785564.1"/>
</dbReference>
<feature type="signal peptide" evidence="1">
    <location>
        <begin position="1"/>
        <end position="17"/>
    </location>
</feature>
<dbReference type="Pfam" id="PF23865">
    <property type="entry name" value="DUF7223"/>
    <property type="match status" value="1"/>
</dbReference>
<gene>
    <name evidence="4" type="ORF">EURHEDRAFT_486406</name>
</gene>
<dbReference type="OrthoDB" id="160645at2759"/>
<dbReference type="HOGENOM" id="CLU_390270_0_0_1"/>
<feature type="domain" description="DUF7029" evidence="2">
    <location>
        <begin position="73"/>
        <end position="175"/>
    </location>
</feature>